<keyword evidence="1" id="KW-1133">Transmembrane helix</keyword>
<feature type="transmembrane region" description="Helical" evidence="1">
    <location>
        <begin position="398"/>
        <end position="418"/>
    </location>
</feature>
<accession>A0ABY8EGL2</accession>
<evidence type="ECO:0000256" key="1">
    <source>
        <dbReference type="SAM" id="Phobius"/>
    </source>
</evidence>
<dbReference type="Pfam" id="PF09972">
    <property type="entry name" value="DUF2207"/>
    <property type="match status" value="1"/>
</dbReference>
<feature type="domain" description="DUF2207" evidence="2">
    <location>
        <begin position="20"/>
        <end position="193"/>
    </location>
</feature>
<feature type="domain" description="Predicted membrane protein YciQ-like C-terminal" evidence="3">
    <location>
        <begin position="265"/>
        <end position="495"/>
    </location>
</feature>
<feature type="transmembrane region" description="Helical" evidence="1">
    <location>
        <begin position="233"/>
        <end position="253"/>
    </location>
</feature>
<dbReference type="Pfam" id="PF20990">
    <property type="entry name" value="DUF2207_C"/>
    <property type="match status" value="1"/>
</dbReference>
<organism evidence="4 5">
    <name type="scientific">Tepidibacter hydrothermalis</name>
    <dbReference type="NCBI Taxonomy" id="3036126"/>
    <lineage>
        <taxon>Bacteria</taxon>
        <taxon>Bacillati</taxon>
        <taxon>Bacillota</taxon>
        <taxon>Clostridia</taxon>
        <taxon>Peptostreptococcales</taxon>
        <taxon>Peptostreptococcaceae</taxon>
        <taxon>Tepidibacter</taxon>
    </lineage>
</organism>
<dbReference type="InterPro" id="IPR048389">
    <property type="entry name" value="YciQ-like_C"/>
</dbReference>
<keyword evidence="5" id="KW-1185">Reference proteome</keyword>
<dbReference type="RefSeq" id="WP_277734362.1">
    <property type="nucleotide sequence ID" value="NZ_CP120733.1"/>
</dbReference>
<keyword evidence="1" id="KW-0472">Membrane</keyword>
<reference evidence="4 5" key="1">
    <citation type="submission" date="2023-03" db="EMBL/GenBank/DDBJ databases">
        <title>Complete genome sequence of Tepidibacter sp. SWIR-1, isolated from a deep-sea hydrothermal vent.</title>
        <authorList>
            <person name="Li X."/>
        </authorList>
    </citation>
    <scope>NUCLEOTIDE SEQUENCE [LARGE SCALE GENOMIC DNA]</scope>
    <source>
        <strain evidence="4 5">SWIR-1</strain>
    </source>
</reference>
<evidence type="ECO:0000259" key="2">
    <source>
        <dbReference type="Pfam" id="PF09972"/>
    </source>
</evidence>
<feature type="transmembrane region" description="Helical" evidence="1">
    <location>
        <begin position="424"/>
        <end position="445"/>
    </location>
</feature>
<dbReference type="Proteomes" id="UP001222800">
    <property type="component" value="Chromosome"/>
</dbReference>
<proteinExistence type="predicted"/>
<evidence type="ECO:0000313" key="5">
    <source>
        <dbReference type="Proteomes" id="UP001222800"/>
    </source>
</evidence>
<dbReference type="InterPro" id="IPR018702">
    <property type="entry name" value="DUF2207"/>
</dbReference>
<keyword evidence="1" id="KW-0812">Transmembrane</keyword>
<dbReference type="EMBL" id="CP120733">
    <property type="protein sequence ID" value="WFD12083.1"/>
    <property type="molecule type" value="Genomic_DNA"/>
</dbReference>
<evidence type="ECO:0000313" key="4">
    <source>
        <dbReference type="EMBL" id="WFD12083.1"/>
    </source>
</evidence>
<evidence type="ECO:0000259" key="3">
    <source>
        <dbReference type="Pfam" id="PF20990"/>
    </source>
</evidence>
<name>A0ABY8EGL2_9FIRM</name>
<sequence length="542" mass="64600">MTLIIFICLVKPVFSQEDYSIENLRISINIDDKGSAHVIENITYRFYSQSYGITGSLYIDNNSKLDNLKAYEIYPDKKQLQLDLFNYDSNLDFRVYDKSNIETKIYKIEYDLEDFIIKHNSVDEFKFKIFDINNNEPIKKLNISIYFPNNKTYGSIKAFQHGYIYKNIIVEKNKVSYSMKNFPKNIELELKILLSQDIPICNIQNDNNYTQLLNKEFNIEKKYKNKINKIKKINMVSITVFIVEGLYLMISFLNRSIFQKVSLPRNYNSKLPNDYTPAIMISLFKYKKITSKAFFITILDLIRKGYISETNDGINTKWELVLTNKDFENLKEHEKYLLNRLFSFIENNNVICLKDIKKYNQNEKNFLEFKRFYNTWKRKVYKECGKYGYLKTNNQMKFLLYLYSYLKISAGILFIYQYSPYLHVVSRGLIVSGLVNNIVLIKCKLTRLGYKERKKCINFKKFIINFKNPKILNSDNLKIWEKYIVYSIAMGIQKDLLYKLRNNNDIKNNVYFNKSIDKKFIKSLNIAFRTNELDSFLIFKKT</sequence>
<gene>
    <name evidence="4" type="ORF">P4S50_08385</name>
</gene>
<protein>
    <submittedName>
        <fullName evidence="4">DUF2207 domain-containing protein</fullName>
    </submittedName>
</protein>